<evidence type="ECO:0000313" key="2">
    <source>
        <dbReference type="Proteomes" id="UP001153678"/>
    </source>
</evidence>
<reference evidence="1" key="1">
    <citation type="submission" date="2022-08" db="EMBL/GenBank/DDBJ databases">
        <authorList>
            <person name="Kallberg Y."/>
            <person name="Tangrot J."/>
            <person name="Rosling A."/>
        </authorList>
    </citation>
    <scope>NUCLEOTIDE SEQUENCE</scope>
    <source>
        <strain evidence="1">Wild A</strain>
    </source>
</reference>
<proteinExistence type="predicted"/>
<keyword evidence="2" id="KW-1185">Reference proteome</keyword>
<protein>
    <submittedName>
        <fullName evidence="1">11181_t:CDS:1</fullName>
    </submittedName>
</protein>
<evidence type="ECO:0000313" key="1">
    <source>
        <dbReference type="EMBL" id="CAI2168674.1"/>
    </source>
</evidence>
<dbReference type="AlphaFoldDB" id="A0A9W4SGG1"/>
<comment type="caution">
    <text evidence="1">The sequence shown here is derived from an EMBL/GenBank/DDBJ whole genome shotgun (WGS) entry which is preliminary data.</text>
</comment>
<sequence length="75" mass="8648">MSQTFDEGSVYNGSSRRHDPWLKLDQILCQDFVTFKEDYPFLSSGQYSWRKISGFIDPVVNGRDLSKKISDLSIP</sequence>
<gene>
    <name evidence="1" type="ORF">FWILDA_LOCUS3698</name>
</gene>
<name>A0A9W4SGG1_9GLOM</name>
<dbReference type="EMBL" id="CAMKVN010000509">
    <property type="protein sequence ID" value="CAI2168674.1"/>
    <property type="molecule type" value="Genomic_DNA"/>
</dbReference>
<organism evidence="1 2">
    <name type="scientific">Funneliformis geosporum</name>
    <dbReference type="NCBI Taxonomy" id="1117311"/>
    <lineage>
        <taxon>Eukaryota</taxon>
        <taxon>Fungi</taxon>
        <taxon>Fungi incertae sedis</taxon>
        <taxon>Mucoromycota</taxon>
        <taxon>Glomeromycotina</taxon>
        <taxon>Glomeromycetes</taxon>
        <taxon>Glomerales</taxon>
        <taxon>Glomeraceae</taxon>
        <taxon>Funneliformis</taxon>
    </lineage>
</organism>
<dbReference type="Proteomes" id="UP001153678">
    <property type="component" value="Unassembled WGS sequence"/>
</dbReference>
<accession>A0A9W4SGG1</accession>